<keyword evidence="1" id="KW-0732">Signal</keyword>
<feature type="signal peptide" evidence="1">
    <location>
        <begin position="1"/>
        <end position="20"/>
    </location>
</feature>
<protein>
    <submittedName>
        <fullName evidence="2">Uncharacterized protein</fullName>
    </submittedName>
</protein>
<evidence type="ECO:0000313" key="2">
    <source>
        <dbReference type="EMBL" id="KAF2120080.1"/>
    </source>
</evidence>
<dbReference type="AlphaFoldDB" id="A0A6A5ZK91"/>
<dbReference type="EMBL" id="ML977314">
    <property type="protein sequence ID" value="KAF2120080.1"/>
    <property type="molecule type" value="Genomic_DNA"/>
</dbReference>
<dbReference type="Proteomes" id="UP000799770">
    <property type="component" value="Unassembled WGS sequence"/>
</dbReference>
<evidence type="ECO:0000256" key="1">
    <source>
        <dbReference type="SAM" id="SignalP"/>
    </source>
</evidence>
<accession>A0A6A5ZK91</accession>
<reference evidence="2" key="1">
    <citation type="journal article" date="2020" name="Stud. Mycol.">
        <title>101 Dothideomycetes genomes: a test case for predicting lifestyles and emergence of pathogens.</title>
        <authorList>
            <person name="Haridas S."/>
            <person name="Albert R."/>
            <person name="Binder M."/>
            <person name="Bloem J."/>
            <person name="Labutti K."/>
            <person name="Salamov A."/>
            <person name="Andreopoulos B."/>
            <person name="Baker S."/>
            <person name="Barry K."/>
            <person name="Bills G."/>
            <person name="Bluhm B."/>
            <person name="Cannon C."/>
            <person name="Castanera R."/>
            <person name="Culley D."/>
            <person name="Daum C."/>
            <person name="Ezra D."/>
            <person name="Gonzalez J."/>
            <person name="Henrissat B."/>
            <person name="Kuo A."/>
            <person name="Liang C."/>
            <person name="Lipzen A."/>
            <person name="Lutzoni F."/>
            <person name="Magnuson J."/>
            <person name="Mondo S."/>
            <person name="Nolan M."/>
            <person name="Ohm R."/>
            <person name="Pangilinan J."/>
            <person name="Park H.-J."/>
            <person name="Ramirez L."/>
            <person name="Alfaro M."/>
            <person name="Sun H."/>
            <person name="Tritt A."/>
            <person name="Yoshinaga Y."/>
            <person name="Zwiers L.-H."/>
            <person name="Turgeon B."/>
            <person name="Goodwin S."/>
            <person name="Spatafora J."/>
            <person name="Crous P."/>
            <person name="Grigoriev I."/>
        </authorList>
    </citation>
    <scope>NUCLEOTIDE SEQUENCE</scope>
    <source>
        <strain evidence="2">CBS 627.86</strain>
    </source>
</reference>
<feature type="chain" id="PRO_5025641805" evidence="1">
    <location>
        <begin position="21"/>
        <end position="55"/>
    </location>
</feature>
<sequence length="55" mass="5814">MLPSTFTLLIITIGPNLVLQSSSPLSTTVFTPSSSAPQLPVAQIQLSTCAKFHDI</sequence>
<gene>
    <name evidence="2" type="ORF">BDV96DRAFT_566647</name>
</gene>
<name>A0A6A5ZK91_9PLEO</name>
<proteinExistence type="predicted"/>
<organism evidence="2 3">
    <name type="scientific">Lophiotrema nucula</name>
    <dbReference type="NCBI Taxonomy" id="690887"/>
    <lineage>
        <taxon>Eukaryota</taxon>
        <taxon>Fungi</taxon>
        <taxon>Dikarya</taxon>
        <taxon>Ascomycota</taxon>
        <taxon>Pezizomycotina</taxon>
        <taxon>Dothideomycetes</taxon>
        <taxon>Pleosporomycetidae</taxon>
        <taxon>Pleosporales</taxon>
        <taxon>Lophiotremataceae</taxon>
        <taxon>Lophiotrema</taxon>
    </lineage>
</organism>
<keyword evidence="3" id="KW-1185">Reference proteome</keyword>
<evidence type="ECO:0000313" key="3">
    <source>
        <dbReference type="Proteomes" id="UP000799770"/>
    </source>
</evidence>